<dbReference type="AlphaFoldDB" id="A0A6G1JFK2"/>
<protein>
    <submittedName>
        <fullName evidence="1">Uncharacterized protein</fullName>
    </submittedName>
</protein>
<gene>
    <name evidence="1" type="ORF">K458DRAFT_154613</name>
</gene>
<dbReference type="EMBL" id="MU005573">
    <property type="protein sequence ID" value="KAF2688909.1"/>
    <property type="molecule type" value="Genomic_DNA"/>
</dbReference>
<reference evidence="1" key="1">
    <citation type="journal article" date="2020" name="Stud. Mycol.">
        <title>101 Dothideomycetes genomes: a test case for predicting lifestyles and emergence of pathogens.</title>
        <authorList>
            <person name="Haridas S."/>
            <person name="Albert R."/>
            <person name="Binder M."/>
            <person name="Bloem J."/>
            <person name="Labutti K."/>
            <person name="Salamov A."/>
            <person name="Andreopoulos B."/>
            <person name="Baker S."/>
            <person name="Barry K."/>
            <person name="Bills G."/>
            <person name="Bluhm B."/>
            <person name="Cannon C."/>
            <person name="Castanera R."/>
            <person name="Culley D."/>
            <person name="Daum C."/>
            <person name="Ezra D."/>
            <person name="Gonzalez J."/>
            <person name="Henrissat B."/>
            <person name="Kuo A."/>
            <person name="Liang C."/>
            <person name="Lipzen A."/>
            <person name="Lutzoni F."/>
            <person name="Magnuson J."/>
            <person name="Mondo S."/>
            <person name="Nolan M."/>
            <person name="Ohm R."/>
            <person name="Pangilinan J."/>
            <person name="Park H.-J."/>
            <person name="Ramirez L."/>
            <person name="Alfaro M."/>
            <person name="Sun H."/>
            <person name="Tritt A."/>
            <person name="Yoshinaga Y."/>
            <person name="Zwiers L.-H."/>
            <person name="Turgeon B."/>
            <person name="Goodwin S."/>
            <person name="Spatafora J."/>
            <person name="Crous P."/>
            <person name="Grigoriev I."/>
        </authorList>
    </citation>
    <scope>NUCLEOTIDE SEQUENCE</scope>
    <source>
        <strain evidence="1">CBS 122367</strain>
    </source>
</reference>
<dbReference type="Proteomes" id="UP000799291">
    <property type="component" value="Unassembled WGS sequence"/>
</dbReference>
<evidence type="ECO:0000313" key="1">
    <source>
        <dbReference type="EMBL" id="KAF2688909.1"/>
    </source>
</evidence>
<sequence>MEKWASEISNARRERRSHCSPSLCLAIWSGYKRWGSRFVSLFIASSHSLIPCVTLSSVGFPSWRAIVVQFIRSFCLACETSFSDQR</sequence>
<organism evidence="1 2">
    <name type="scientific">Lentithecium fluviatile CBS 122367</name>
    <dbReference type="NCBI Taxonomy" id="1168545"/>
    <lineage>
        <taxon>Eukaryota</taxon>
        <taxon>Fungi</taxon>
        <taxon>Dikarya</taxon>
        <taxon>Ascomycota</taxon>
        <taxon>Pezizomycotina</taxon>
        <taxon>Dothideomycetes</taxon>
        <taxon>Pleosporomycetidae</taxon>
        <taxon>Pleosporales</taxon>
        <taxon>Massarineae</taxon>
        <taxon>Lentitheciaceae</taxon>
        <taxon>Lentithecium</taxon>
    </lineage>
</organism>
<name>A0A6G1JFK2_9PLEO</name>
<accession>A0A6G1JFK2</accession>
<evidence type="ECO:0000313" key="2">
    <source>
        <dbReference type="Proteomes" id="UP000799291"/>
    </source>
</evidence>
<proteinExistence type="predicted"/>
<keyword evidence="2" id="KW-1185">Reference proteome</keyword>